<evidence type="ECO:0000313" key="8">
    <source>
        <dbReference type="EMBL" id="PLM91913.1"/>
    </source>
</evidence>
<comment type="similarity">
    <text evidence="2">Belongs to the CitG/MdcB family.</text>
</comment>
<keyword evidence="7" id="KW-0067">ATP-binding</keyword>
<dbReference type="InterPro" id="IPR002736">
    <property type="entry name" value="CitG"/>
</dbReference>
<dbReference type="EMBL" id="PIDP01001100">
    <property type="protein sequence ID" value="PLM91913.1"/>
    <property type="molecule type" value="Genomic_DNA"/>
</dbReference>
<gene>
    <name evidence="8" type="ORF">CWN47_24390</name>
</gene>
<accession>A0A2N4YVT3</accession>
<dbReference type="GO" id="GO:0051191">
    <property type="term" value="P:prosthetic group biosynthetic process"/>
    <property type="evidence" value="ECO:0007669"/>
    <property type="project" value="TreeGrafter"/>
</dbReference>
<dbReference type="HAMAP" id="MF_00397">
    <property type="entry name" value="CitG"/>
    <property type="match status" value="1"/>
</dbReference>
<evidence type="ECO:0000313" key="9">
    <source>
        <dbReference type="Proteomes" id="UP000234412"/>
    </source>
</evidence>
<dbReference type="EC" id="2.4.2.52" evidence="3"/>
<dbReference type="PANTHER" id="PTHR30201:SF2">
    <property type="entry name" value="2-(5''-TRIPHOSPHORIBOSYL)-3'-DEPHOSPHOCOENZYME-A SYNTHASE"/>
    <property type="match status" value="1"/>
</dbReference>
<dbReference type="Pfam" id="PF01874">
    <property type="entry name" value="CitG"/>
    <property type="match status" value="1"/>
</dbReference>
<evidence type="ECO:0000256" key="5">
    <source>
        <dbReference type="ARBA" id="ARBA00022679"/>
    </source>
</evidence>
<keyword evidence="6" id="KW-0547">Nucleotide-binding</keyword>
<evidence type="ECO:0000256" key="4">
    <source>
        <dbReference type="ARBA" id="ARBA00020625"/>
    </source>
</evidence>
<reference evidence="8 9" key="2">
    <citation type="submission" date="2018-01" db="EMBL/GenBank/DDBJ databases">
        <title>Genomic study of Klebsiella pneumoniae.</title>
        <authorList>
            <person name="Yang Y."/>
            <person name="Bicalho R."/>
        </authorList>
    </citation>
    <scope>NUCLEOTIDE SEQUENCE [LARGE SCALE GENOMIC DNA]</scope>
    <source>
        <strain evidence="8 9">A8</strain>
    </source>
</reference>
<dbReference type="AlphaFoldDB" id="A0A2N4YVT3"/>
<feature type="non-terminal residue" evidence="8">
    <location>
        <position position="1"/>
    </location>
</feature>
<dbReference type="Proteomes" id="UP000234412">
    <property type="component" value="Unassembled WGS sequence"/>
</dbReference>
<proteinExistence type="inferred from homology"/>
<comment type="caution">
    <text evidence="8">The sequence shown here is derived from an EMBL/GenBank/DDBJ whole genome shotgun (WGS) entry which is preliminary data.</text>
</comment>
<reference evidence="8 9" key="1">
    <citation type="submission" date="2017-11" db="EMBL/GenBank/DDBJ databases">
        <authorList>
            <person name="Han C.G."/>
        </authorList>
    </citation>
    <scope>NUCLEOTIDE SEQUENCE [LARGE SCALE GENOMIC DNA]</scope>
    <source>
        <strain evidence="8 9">A8</strain>
    </source>
</reference>
<evidence type="ECO:0000256" key="3">
    <source>
        <dbReference type="ARBA" id="ARBA00012074"/>
    </source>
</evidence>
<evidence type="ECO:0000256" key="6">
    <source>
        <dbReference type="ARBA" id="ARBA00022741"/>
    </source>
</evidence>
<protein>
    <recommendedName>
        <fullName evidence="4">2-(5''-triphosphoribosyl)-3'-dephosphocoenzyme-A synthase</fullName>
        <ecNumber evidence="3">2.4.2.52</ecNumber>
    </recommendedName>
</protein>
<comment type="catalytic activity">
    <reaction evidence="1">
        <text>3'-dephospho-CoA + ATP = 2'-(5''-triphospho-alpha-D-ribosyl)-3'-dephospho-CoA + adenine</text>
        <dbReference type="Rhea" id="RHEA:15117"/>
        <dbReference type="ChEBI" id="CHEBI:16708"/>
        <dbReference type="ChEBI" id="CHEBI:30616"/>
        <dbReference type="ChEBI" id="CHEBI:57328"/>
        <dbReference type="ChEBI" id="CHEBI:61378"/>
        <dbReference type="EC" id="2.4.2.52"/>
    </reaction>
</comment>
<evidence type="ECO:0000256" key="1">
    <source>
        <dbReference type="ARBA" id="ARBA00001210"/>
    </source>
</evidence>
<organism evidence="8 9">
    <name type="scientific">Klebsiella variicola</name>
    <dbReference type="NCBI Taxonomy" id="244366"/>
    <lineage>
        <taxon>Bacteria</taxon>
        <taxon>Pseudomonadati</taxon>
        <taxon>Pseudomonadota</taxon>
        <taxon>Gammaproteobacteria</taxon>
        <taxon>Enterobacterales</taxon>
        <taxon>Enterobacteriaceae</taxon>
        <taxon>Klebsiella/Raoultella group</taxon>
        <taxon>Klebsiella</taxon>
        <taxon>Klebsiella pneumoniae complex</taxon>
    </lineage>
</organism>
<dbReference type="GO" id="GO:0046917">
    <property type="term" value="F:triphosphoribosyl-dephospho-CoA synthase activity"/>
    <property type="evidence" value="ECO:0007669"/>
    <property type="project" value="UniProtKB-EC"/>
</dbReference>
<evidence type="ECO:0000256" key="2">
    <source>
        <dbReference type="ARBA" id="ARBA00006812"/>
    </source>
</evidence>
<name>A0A2N4YVT3_KLEVA</name>
<keyword evidence="5" id="KW-0808">Transferase</keyword>
<evidence type="ECO:0000256" key="7">
    <source>
        <dbReference type="ARBA" id="ARBA00022840"/>
    </source>
</evidence>
<dbReference type="Gene3D" id="1.10.4200.10">
    <property type="entry name" value="Triphosphoribosyl-dephospho-CoA protein"/>
    <property type="match status" value="2"/>
</dbReference>
<dbReference type="PANTHER" id="PTHR30201">
    <property type="entry name" value="TRIPHOSPHORIBOSYL-DEPHOSPHO-COA SYNTHASE"/>
    <property type="match status" value="1"/>
</dbReference>
<sequence>VLMMLRPVGMACENDMLEATGGVNTHRGAIFAFGLLSAAAGRLVSKGEPIELHRLCDQVARFCRGMVMQELSSAGGERLSKGEAHFLRYGLPGARGEAESGFLTVRTQALPVFTRMMEETGDSNLALLQTLLHLMAWNDDTNLVSRGGLAGLNFVQQEAQRLLWQGGVLADGGLEALRQFDDELIARHLSPGGSADLLAVTWFLSTFPAGALFPL</sequence>
<dbReference type="GO" id="GO:0005524">
    <property type="term" value="F:ATP binding"/>
    <property type="evidence" value="ECO:0007669"/>
    <property type="project" value="UniProtKB-KW"/>
</dbReference>
<dbReference type="InterPro" id="IPR017551">
    <property type="entry name" value="TriPribosyl-deP-CoA_syn_CitG"/>
</dbReference>